<keyword evidence="1" id="KW-1185">Reference proteome</keyword>
<name>A0A5K4F4Y0_SCHMA</name>
<dbReference type="WBParaSite" id="Smp_318330.1">
    <property type="protein sequence ID" value="Smp_318330.1"/>
    <property type="gene ID" value="Smp_318330"/>
</dbReference>
<evidence type="ECO:0000313" key="1">
    <source>
        <dbReference type="Proteomes" id="UP000008854"/>
    </source>
</evidence>
<evidence type="ECO:0000313" key="2">
    <source>
        <dbReference type="WBParaSite" id="Smp_318330.1"/>
    </source>
</evidence>
<dbReference type="AlphaFoldDB" id="A0A5K4F4Y0"/>
<reference evidence="1" key="1">
    <citation type="journal article" date="2012" name="PLoS Negl. Trop. Dis.">
        <title>A systematically improved high quality genome and transcriptome of the human blood fluke Schistosoma mansoni.</title>
        <authorList>
            <person name="Protasio A.V."/>
            <person name="Tsai I.J."/>
            <person name="Babbage A."/>
            <person name="Nichol S."/>
            <person name="Hunt M."/>
            <person name="Aslett M.A."/>
            <person name="De Silva N."/>
            <person name="Velarde G.S."/>
            <person name="Anderson T.J."/>
            <person name="Clark R.C."/>
            <person name="Davidson C."/>
            <person name="Dillon G.P."/>
            <person name="Holroyd N.E."/>
            <person name="LoVerde P.T."/>
            <person name="Lloyd C."/>
            <person name="McQuillan J."/>
            <person name="Oliveira G."/>
            <person name="Otto T.D."/>
            <person name="Parker-Manuel S.J."/>
            <person name="Quail M.A."/>
            <person name="Wilson R.A."/>
            <person name="Zerlotini A."/>
            <person name="Dunne D.W."/>
            <person name="Berriman M."/>
        </authorList>
    </citation>
    <scope>NUCLEOTIDE SEQUENCE [LARGE SCALE GENOMIC DNA]</scope>
    <source>
        <strain evidence="1">Puerto Rican</strain>
    </source>
</reference>
<organism evidence="1 2">
    <name type="scientific">Schistosoma mansoni</name>
    <name type="common">Blood fluke</name>
    <dbReference type="NCBI Taxonomy" id="6183"/>
    <lineage>
        <taxon>Eukaryota</taxon>
        <taxon>Metazoa</taxon>
        <taxon>Spiralia</taxon>
        <taxon>Lophotrochozoa</taxon>
        <taxon>Platyhelminthes</taxon>
        <taxon>Trematoda</taxon>
        <taxon>Digenea</taxon>
        <taxon>Strigeidida</taxon>
        <taxon>Schistosomatoidea</taxon>
        <taxon>Schistosomatidae</taxon>
        <taxon>Schistosoma</taxon>
    </lineage>
</organism>
<accession>A0A5K4F4Y0</accession>
<dbReference type="InParanoid" id="A0A5K4F4Y0"/>
<dbReference type="Proteomes" id="UP000008854">
    <property type="component" value="Unassembled WGS sequence"/>
</dbReference>
<proteinExistence type="predicted"/>
<sequence>MATNVYRSVYLFIFFDRLFSTLDNEAADDDDNYSSVYFHTEKINNTIFGNRYFIKVLNEYLFRLRDKEIVNSQPKYLLKEQEREKSFIK</sequence>
<protein>
    <submittedName>
        <fullName evidence="2">Uncharacterized protein</fullName>
    </submittedName>
</protein>
<reference evidence="2" key="2">
    <citation type="submission" date="2019-11" db="UniProtKB">
        <authorList>
            <consortium name="WormBaseParasite"/>
        </authorList>
    </citation>
    <scope>IDENTIFICATION</scope>
    <source>
        <strain evidence="2">Puerto Rican</strain>
    </source>
</reference>